<dbReference type="AlphaFoldDB" id="A0A5H6JPR9"/>
<evidence type="ECO:0000313" key="2">
    <source>
        <dbReference type="EMBL" id="EBV4567534.1"/>
    </source>
</evidence>
<dbReference type="SUPFAM" id="SSF53756">
    <property type="entry name" value="UDP-Glycosyltransferase/glycogen phosphorylase"/>
    <property type="match status" value="1"/>
</dbReference>
<reference evidence="2" key="1">
    <citation type="submission" date="2018-06" db="EMBL/GenBank/DDBJ databases">
        <authorList>
            <person name="Ashton P.M."/>
            <person name="Dallman T."/>
            <person name="Nair S."/>
            <person name="De Pinna E."/>
            <person name="Peters T."/>
            <person name="Grant K."/>
        </authorList>
    </citation>
    <scope>NUCLEOTIDE SEQUENCE</scope>
    <source>
        <strain evidence="2">45256</strain>
    </source>
</reference>
<dbReference type="Gene3D" id="3.40.50.2000">
    <property type="entry name" value="Glycogen Phosphorylase B"/>
    <property type="match status" value="1"/>
</dbReference>
<protein>
    <submittedName>
        <fullName evidence="2">Glycosyl transferase</fullName>
    </submittedName>
</protein>
<keyword evidence="1" id="KW-0812">Transmembrane</keyword>
<accession>A0A5H6JPR9</accession>
<dbReference type="EMBL" id="AAHFHJ010000001">
    <property type="protein sequence ID" value="EBV4567534.1"/>
    <property type="molecule type" value="Genomic_DNA"/>
</dbReference>
<proteinExistence type="predicted"/>
<keyword evidence="1" id="KW-0472">Membrane</keyword>
<sequence length="468" mass="54037">MRFIQTLQSVIYNDKDVHDKIRLIKELGSMLWANNIGIYSLNDVENKIINEVSKKYCPSKIVRSKKNVFVITIGYLSGGHTRLMENLASMLNNECDLIITGNVELEVKNRLNNYFNEIFEIATYEKNDLNEIYKLSDLLSNYFNIILNIHPDDIQSVIAAGLAKKNANSCIHFINHADHVFSFGATVADIWYQISEFGARLDELRELSGKTSFLGIPIAKINKKNAQLSHLKESEVQFIITSGSANKFKPQKTYSLVKKVPDLLIQFPNAKLIIVGTNIIFGYWWWWVYLKFRSRMKFYQTLAYADYLALMDKADIFLDSYPIPGGTAFVEQYLSGKRCAGYISPQQGYTPLERIKCEITCGKIIFNDVKGIDEKIEYIHSYEKVKNRFLTAINSKEITKINWRDYYNWSGDTTFFIDDNIREIPSVILRECIKSRRLAIEMIKNNKLLLLKSLVLKIARISLGKRKK</sequence>
<name>A0A5H6JPR9_SALET</name>
<feature type="transmembrane region" description="Helical" evidence="1">
    <location>
        <begin position="272"/>
        <end position="290"/>
    </location>
</feature>
<comment type="caution">
    <text evidence="2">The sequence shown here is derived from an EMBL/GenBank/DDBJ whole genome shotgun (WGS) entry which is preliminary data.</text>
</comment>
<gene>
    <name evidence="2" type="ORF">DOW48_00540</name>
</gene>
<evidence type="ECO:0000256" key="1">
    <source>
        <dbReference type="SAM" id="Phobius"/>
    </source>
</evidence>
<keyword evidence="2" id="KW-0808">Transferase</keyword>
<dbReference type="GO" id="GO:0016740">
    <property type="term" value="F:transferase activity"/>
    <property type="evidence" value="ECO:0007669"/>
    <property type="project" value="UniProtKB-KW"/>
</dbReference>
<keyword evidence="1" id="KW-1133">Transmembrane helix</keyword>
<organism evidence="2">
    <name type="scientific">Salmonella enterica subsp. enterica serovar Nima</name>
    <dbReference type="NCBI Taxonomy" id="940233"/>
    <lineage>
        <taxon>Bacteria</taxon>
        <taxon>Pseudomonadati</taxon>
        <taxon>Pseudomonadota</taxon>
        <taxon>Gammaproteobacteria</taxon>
        <taxon>Enterobacterales</taxon>
        <taxon>Enterobacteriaceae</taxon>
        <taxon>Salmonella</taxon>
    </lineage>
</organism>